<reference evidence="3" key="1">
    <citation type="submission" date="2019-12" db="UniProtKB">
        <authorList>
            <consortium name="WormBaseParasite"/>
        </authorList>
    </citation>
    <scope>IDENTIFICATION</scope>
</reference>
<organism evidence="2 3">
    <name type="scientific">Trichuris muris</name>
    <name type="common">Mouse whipworm</name>
    <dbReference type="NCBI Taxonomy" id="70415"/>
    <lineage>
        <taxon>Eukaryota</taxon>
        <taxon>Metazoa</taxon>
        <taxon>Ecdysozoa</taxon>
        <taxon>Nematoda</taxon>
        <taxon>Enoplea</taxon>
        <taxon>Dorylaimia</taxon>
        <taxon>Trichinellida</taxon>
        <taxon>Trichuridae</taxon>
        <taxon>Trichuris</taxon>
    </lineage>
</organism>
<sequence length="165" mass="18066">MSVEGRLRELTGPAEQQPVGATDGRPLPANSGLPILSPSEMTPLKTVEWTPSAREAGGRGVRWQEEPIEKNLGRCCTQGANGWVPLAPNAARAPKVWQNEGTASSRRNSKKGTPLALKKKWAYDKERSFVLSNCRGLGSRNLNITVALRMRRTEKPCSSIQMLES</sequence>
<accession>A0A5S6Q7F3</accession>
<evidence type="ECO:0000313" key="2">
    <source>
        <dbReference type="Proteomes" id="UP000046395"/>
    </source>
</evidence>
<name>A0A5S6Q7F3_TRIMR</name>
<feature type="region of interest" description="Disordered" evidence="1">
    <location>
        <begin position="94"/>
        <end position="113"/>
    </location>
</feature>
<evidence type="ECO:0000256" key="1">
    <source>
        <dbReference type="SAM" id="MobiDB-lite"/>
    </source>
</evidence>
<dbReference type="Proteomes" id="UP000046395">
    <property type="component" value="Unassembled WGS sequence"/>
</dbReference>
<dbReference type="WBParaSite" id="TMUE_1000003108.1">
    <property type="protein sequence ID" value="TMUE_1000003108.1"/>
    <property type="gene ID" value="WBGene00298614"/>
</dbReference>
<dbReference type="AlphaFoldDB" id="A0A5S6Q7F3"/>
<proteinExistence type="predicted"/>
<feature type="region of interest" description="Disordered" evidence="1">
    <location>
        <begin position="1"/>
        <end position="64"/>
    </location>
</feature>
<protein>
    <submittedName>
        <fullName evidence="3">Uncharacterized protein</fullName>
    </submittedName>
</protein>
<keyword evidence="2" id="KW-1185">Reference proteome</keyword>
<evidence type="ECO:0000313" key="3">
    <source>
        <dbReference type="WBParaSite" id="TMUE_1000003108.1"/>
    </source>
</evidence>